<proteinExistence type="predicted"/>
<dbReference type="EMBL" id="GGEC01071534">
    <property type="protein sequence ID" value="MBX52018.1"/>
    <property type="molecule type" value="Transcribed_RNA"/>
</dbReference>
<name>A0A2P2PB80_RHIMU</name>
<evidence type="ECO:0000313" key="1">
    <source>
        <dbReference type="EMBL" id="MBX52018.1"/>
    </source>
</evidence>
<organism evidence="1">
    <name type="scientific">Rhizophora mucronata</name>
    <name type="common">Asiatic mangrove</name>
    <dbReference type="NCBI Taxonomy" id="61149"/>
    <lineage>
        <taxon>Eukaryota</taxon>
        <taxon>Viridiplantae</taxon>
        <taxon>Streptophyta</taxon>
        <taxon>Embryophyta</taxon>
        <taxon>Tracheophyta</taxon>
        <taxon>Spermatophyta</taxon>
        <taxon>Magnoliopsida</taxon>
        <taxon>eudicotyledons</taxon>
        <taxon>Gunneridae</taxon>
        <taxon>Pentapetalae</taxon>
        <taxon>rosids</taxon>
        <taxon>fabids</taxon>
        <taxon>Malpighiales</taxon>
        <taxon>Rhizophoraceae</taxon>
        <taxon>Rhizophora</taxon>
    </lineage>
</organism>
<reference evidence="1" key="1">
    <citation type="submission" date="2018-02" db="EMBL/GenBank/DDBJ databases">
        <title>Rhizophora mucronata_Transcriptome.</title>
        <authorList>
            <person name="Meera S.P."/>
            <person name="Sreeshan A."/>
            <person name="Augustine A."/>
        </authorList>
    </citation>
    <scope>NUCLEOTIDE SEQUENCE</scope>
    <source>
        <tissue evidence="1">Leaf</tissue>
    </source>
</reference>
<sequence length="43" mass="4959">MVNNAFEKLLNSIQNTFAASTTWTSGEIYCRMHVETEKSFNFP</sequence>
<accession>A0A2P2PB80</accession>
<dbReference type="AlphaFoldDB" id="A0A2P2PB80"/>
<protein>
    <submittedName>
        <fullName evidence="1">Uncharacterized protein</fullName>
    </submittedName>
</protein>